<evidence type="ECO:0000313" key="1">
    <source>
        <dbReference type="EMBL" id="CUQ26027.1"/>
    </source>
</evidence>
<sequence>MAGEVSELEQELIDMIKTTGKQKNYELVEYVNDVNRDHVEVLMELNINGIMDTAYSYGNERLTNERFTGWTGYYTYDPRGSVTGVTGSDGYIWQSYRYNAFGDITFGKPQYNNVYSYNAENFNPNMDAQYLRARYYSVKTAGFISEDSYLGDITDPLTLNRYNYVKGSPLNYMDPSGHSGLDIFTPPSKYVHTGDIPVANDSNASYDITKKANTEAACSIINSYINDNQGAFMGVTAGVALVVLTAPASAPVLAVIGAGMAGGAVGMVIGGVLEKGISSADIARTLKTKYNIDVTEHQNLDLDSLPSEVKDLCSQYDKNFEDMEGYFETGSVLMGLGVAFHEAGYFLDSLQASIAEKSKKAYESLKSWFNKTFKGGSGTFEWPSAKGLVGHDFEDYLHNVIGGESRYIKGSTAGRDFDGVFGNRWYEAKSGNYWNKLLQDKSIELKFKQKMAEGLKIAQEYGATYEVFSNSPIPDSIKEWLTKKGIPFTEILN</sequence>
<dbReference type="InterPro" id="IPR022385">
    <property type="entry name" value="Rhs_assc_core"/>
</dbReference>
<dbReference type="AlphaFoldDB" id="A0A174V137"/>
<accession>A0A174V137</accession>
<organism evidence="1 2">
    <name type="scientific">Enterocloster clostridioformis</name>
    <dbReference type="NCBI Taxonomy" id="1531"/>
    <lineage>
        <taxon>Bacteria</taxon>
        <taxon>Bacillati</taxon>
        <taxon>Bacillota</taxon>
        <taxon>Clostridia</taxon>
        <taxon>Lachnospirales</taxon>
        <taxon>Lachnospiraceae</taxon>
        <taxon>Enterocloster</taxon>
    </lineage>
</organism>
<name>A0A174V137_9FIRM</name>
<dbReference type="EMBL" id="CZAB01000137">
    <property type="protein sequence ID" value="CUQ26027.1"/>
    <property type="molecule type" value="Genomic_DNA"/>
</dbReference>
<proteinExistence type="predicted"/>
<reference evidence="1 2" key="1">
    <citation type="submission" date="2015-09" db="EMBL/GenBank/DDBJ databases">
        <authorList>
            <consortium name="Pathogen Informatics"/>
        </authorList>
    </citation>
    <scope>NUCLEOTIDE SEQUENCE [LARGE SCALE GENOMIC DNA]</scope>
    <source>
        <strain evidence="1 2">2789STDY5834865</strain>
    </source>
</reference>
<evidence type="ECO:0000313" key="2">
    <source>
        <dbReference type="Proteomes" id="UP000095512"/>
    </source>
</evidence>
<dbReference type="Gene3D" id="2.180.10.10">
    <property type="entry name" value="RHS repeat-associated core"/>
    <property type="match status" value="1"/>
</dbReference>
<gene>
    <name evidence="1" type="primary">wapA_5</name>
    <name evidence="1" type="ORF">ERS852480_05276</name>
</gene>
<dbReference type="NCBIfam" id="TIGR03696">
    <property type="entry name" value="Rhs_assc_core"/>
    <property type="match status" value="1"/>
</dbReference>
<dbReference type="Proteomes" id="UP000095512">
    <property type="component" value="Unassembled WGS sequence"/>
</dbReference>
<protein>
    <submittedName>
        <fullName evidence="1">RHS repeat-associated core domain-containing protein</fullName>
    </submittedName>
</protein>